<evidence type="ECO:0000313" key="1">
    <source>
        <dbReference type="EMBL" id="OMJ18093.1"/>
    </source>
</evidence>
<evidence type="ECO:0000313" key="2">
    <source>
        <dbReference type="Proteomes" id="UP000187429"/>
    </source>
</evidence>
<dbReference type="EMBL" id="LSSM01003376">
    <property type="protein sequence ID" value="OMJ18093.1"/>
    <property type="molecule type" value="Genomic_DNA"/>
</dbReference>
<accession>A0A1R1XTV3</accession>
<proteinExistence type="predicted"/>
<reference evidence="2" key="1">
    <citation type="submission" date="2017-01" db="EMBL/GenBank/DDBJ databases">
        <authorList>
            <person name="Wang Y."/>
            <person name="White M."/>
            <person name="Kvist S."/>
            <person name="Moncalvo J.-M."/>
        </authorList>
    </citation>
    <scope>NUCLEOTIDE SEQUENCE [LARGE SCALE GENOMIC DNA]</scope>
    <source>
        <strain evidence="2">ID-206-W2</strain>
    </source>
</reference>
<sequence length="515" mass="59075">MENKYSTQKNDAIELINKFIENTNKRFNQIEEWMANSSAIEDSFKLSLNEVRELVYKVNSDLQLLGISKMQILEKLFNIVEFMNVMRIDSLDYDKKLDDMFIQQNNKTSKIEDKLKRVLIECKKVLNLEKNVSENLCGELKAANDEGYISDLNLYENKDVMKGNETNQYQLDETGSLYNLDTNSENKPSMYKKRSSIFGNSLKAKFNEIKGKASFNRPETPILKSYQLNEAEMLDIKCKNKTPMKKRKNQDKYDKNSMPTLKGFLRVAGSNRGKINSQLFEKPSFDSISSGFSTDSKIHDLGKIIPESVKNFNSNDGLEIRISRNSIIKFFDEEELLANGLLTGSENINNFHSSYNAVVVSDNESDIFDLGYNEFEEKVSRKFDGSGHTEGYLINKEIADIELFEKNQTRQSYKNLNTLDIYNSSKSSESNMTNGKSQNFSDTDLANHNGIDDLVKIQDDEKTKLESEDLLVEILEELIENEDPYQSLKVNIFSDDDLFPGYIFGTIMGKQLEHG</sequence>
<comment type="caution">
    <text evidence="1">The sequence shown here is derived from an EMBL/GenBank/DDBJ whole genome shotgun (WGS) entry which is preliminary data.</text>
</comment>
<dbReference type="OrthoDB" id="5767718at2759"/>
<dbReference type="AlphaFoldDB" id="A0A1R1XTV3"/>
<keyword evidence="2" id="KW-1185">Reference proteome</keyword>
<organism evidence="1 2">
    <name type="scientific">Smittium culicis</name>
    <dbReference type="NCBI Taxonomy" id="133412"/>
    <lineage>
        <taxon>Eukaryota</taxon>
        <taxon>Fungi</taxon>
        <taxon>Fungi incertae sedis</taxon>
        <taxon>Zoopagomycota</taxon>
        <taxon>Kickxellomycotina</taxon>
        <taxon>Harpellomycetes</taxon>
        <taxon>Harpellales</taxon>
        <taxon>Legeriomycetaceae</taxon>
        <taxon>Smittium</taxon>
    </lineage>
</organism>
<dbReference type="Proteomes" id="UP000187429">
    <property type="component" value="Unassembled WGS sequence"/>
</dbReference>
<protein>
    <submittedName>
        <fullName evidence="1">Uncharacterized protein</fullName>
    </submittedName>
</protein>
<name>A0A1R1XTV3_9FUNG</name>
<gene>
    <name evidence="1" type="ORF">AYI69_g7171</name>
</gene>